<dbReference type="NCBIfam" id="NF005043">
    <property type="entry name" value="PRK06458.1-3"/>
    <property type="match status" value="1"/>
</dbReference>
<sequence>MNPHADSIYPVLLIPLTGAIALGAIGHSRRAGWVNIAISAATFVASLRLALGVWERGPLLTTSGMFYIDAFNVYLLVLTTFVGLTTAIFSRNYMLDEMKQGRVSTRRLQLYHAMYQGFVFTMLLALATNNLGILWVAMEGATLATVLLVSLYRTPESIEAAWKYFILCGVGIAQALFGTVLLFFAAERVIPNRHRALLWSVLYAHAAHLDPAVMGLAFVFLLVGYGTKVGLVPLHNWLPDAHSEGPTPISAVLSGLLLNVALYALVRIKMLADPTLGALPGELMMGFGMLSFIVAVLFLHRQRDIKRLYSYSSIEHMGLMTFGFGIGGALATFAALLHMTVHSLTKSSIFVTAGHAAYIAGTQSIDRIRGLIRSQPAVGWGLLIGTAAIAGFPPFGIFTSEFLLLVATLRSWPWLTAPLLIGLVVALAGLFRQVQPMVYGEALPDQRHARTSMLPVAVHLALVLWMGLAIPAFLAQWFNHATFLISGRSLP</sequence>
<feature type="transmembrane region" description="Helical" evidence="7">
    <location>
        <begin position="319"/>
        <end position="341"/>
    </location>
</feature>
<organism evidence="9">
    <name type="scientific">mine drainage metagenome</name>
    <dbReference type="NCBI Taxonomy" id="410659"/>
    <lineage>
        <taxon>unclassified sequences</taxon>
        <taxon>metagenomes</taxon>
        <taxon>ecological metagenomes</taxon>
    </lineage>
</organism>
<dbReference type="InterPro" id="IPR052175">
    <property type="entry name" value="ComplexI-like_HydComp"/>
</dbReference>
<feature type="transmembrane region" description="Helical" evidence="7">
    <location>
        <begin position="71"/>
        <end position="89"/>
    </location>
</feature>
<feature type="transmembrane region" description="Helical" evidence="7">
    <location>
        <begin position="32"/>
        <end position="51"/>
    </location>
</feature>
<keyword evidence="3 7" id="KW-0812">Transmembrane</keyword>
<feature type="transmembrane region" description="Helical" evidence="7">
    <location>
        <begin position="164"/>
        <end position="186"/>
    </location>
</feature>
<dbReference type="PRINTS" id="PR01437">
    <property type="entry name" value="NUOXDRDTASE4"/>
</dbReference>
<keyword evidence="2" id="KW-1003">Cell membrane</keyword>
<dbReference type="GO" id="GO:0005886">
    <property type="term" value="C:plasma membrane"/>
    <property type="evidence" value="ECO:0007669"/>
    <property type="project" value="UniProtKB-SubCell"/>
</dbReference>
<dbReference type="EMBL" id="AUZY01002748">
    <property type="protein sequence ID" value="EQD71559.1"/>
    <property type="molecule type" value="Genomic_DNA"/>
</dbReference>
<evidence type="ECO:0000256" key="3">
    <source>
        <dbReference type="ARBA" id="ARBA00022692"/>
    </source>
</evidence>
<evidence type="ECO:0000256" key="2">
    <source>
        <dbReference type="ARBA" id="ARBA00022475"/>
    </source>
</evidence>
<dbReference type="GO" id="GO:0008137">
    <property type="term" value="F:NADH dehydrogenase (ubiquinone) activity"/>
    <property type="evidence" value="ECO:0007669"/>
    <property type="project" value="InterPro"/>
</dbReference>
<dbReference type="NCBIfam" id="NF005045">
    <property type="entry name" value="PRK06458.1-5"/>
    <property type="match status" value="1"/>
</dbReference>
<feature type="transmembrane region" description="Helical" evidence="7">
    <location>
        <begin position="7"/>
        <end position="25"/>
    </location>
</feature>
<comment type="subcellular location">
    <subcellularLocation>
        <location evidence="1">Cell membrane</location>
        <topology evidence="1">Multi-pass membrane protein</topology>
    </subcellularLocation>
</comment>
<dbReference type="PANTHER" id="PTHR42682">
    <property type="entry name" value="HYDROGENASE-4 COMPONENT F"/>
    <property type="match status" value="1"/>
</dbReference>
<feature type="transmembrane region" description="Helical" evidence="7">
    <location>
        <begin position="110"/>
        <end position="127"/>
    </location>
</feature>
<evidence type="ECO:0000256" key="6">
    <source>
        <dbReference type="ARBA" id="ARBA00023136"/>
    </source>
</evidence>
<evidence type="ECO:0000313" key="9">
    <source>
        <dbReference type="EMBL" id="EQD71559.1"/>
    </source>
</evidence>
<reference evidence="9" key="1">
    <citation type="submission" date="2013-08" db="EMBL/GenBank/DDBJ databases">
        <authorList>
            <person name="Mendez C."/>
            <person name="Richter M."/>
            <person name="Ferrer M."/>
            <person name="Sanchez J."/>
        </authorList>
    </citation>
    <scope>NUCLEOTIDE SEQUENCE</scope>
</reference>
<feature type="transmembrane region" description="Helical" evidence="7">
    <location>
        <begin position="452"/>
        <end position="474"/>
    </location>
</feature>
<proteinExistence type="predicted"/>
<evidence type="ECO:0000259" key="8">
    <source>
        <dbReference type="Pfam" id="PF00361"/>
    </source>
</evidence>
<dbReference type="PANTHER" id="PTHR42682:SF5">
    <property type="entry name" value="HYDROGENASE-4 COMPONENT F"/>
    <property type="match status" value="1"/>
</dbReference>
<evidence type="ECO:0000256" key="1">
    <source>
        <dbReference type="ARBA" id="ARBA00004651"/>
    </source>
</evidence>
<feature type="domain" description="NADH:quinone oxidoreductase/Mrp antiporter transmembrane" evidence="8">
    <location>
        <begin position="129"/>
        <end position="417"/>
    </location>
</feature>
<feature type="transmembrane region" description="Helical" evidence="7">
    <location>
        <begin position="377"/>
        <end position="399"/>
    </location>
</feature>
<comment type="caution">
    <text evidence="9">The sequence shown here is derived from an EMBL/GenBank/DDBJ whole genome shotgun (WGS) entry which is preliminary data.</text>
</comment>
<dbReference type="GO" id="GO:0042773">
    <property type="term" value="P:ATP synthesis coupled electron transport"/>
    <property type="evidence" value="ECO:0007669"/>
    <property type="project" value="InterPro"/>
</dbReference>
<dbReference type="AlphaFoldDB" id="T1CSM2"/>
<name>T1CSM2_9ZZZZ</name>
<keyword evidence="4 7" id="KW-1133">Transmembrane helix</keyword>
<feature type="transmembrane region" description="Helical" evidence="7">
    <location>
        <begin position="247"/>
        <end position="266"/>
    </location>
</feature>
<dbReference type="InterPro" id="IPR001750">
    <property type="entry name" value="ND/Mrp_TM"/>
</dbReference>
<evidence type="ECO:0000256" key="5">
    <source>
        <dbReference type="ARBA" id="ARBA00023002"/>
    </source>
</evidence>
<dbReference type="GO" id="GO:0016491">
    <property type="term" value="F:oxidoreductase activity"/>
    <property type="evidence" value="ECO:0007669"/>
    <property type="project" value="UniProtKB-KW"/>
</dbReference>
<keyword evidence="6 7" id="KW-0472">Membrane</keyword>
<feature type="transmembrane region" description="Helical" evidence="7">
    <location>
        <begin position="206"/>
        <end position="226"/>
    </location>
</feature>
<protein>
    <submittedName>
        <fullName evidence="9">Hydrogenase-4 component F</fullName>
    </submittedName>
</protein>
<feature type="transmembrane region" description="Helical" evidence="7">
    <location>
        <begin position="411"/>
        <end position="431"/>
    </location>
</feature>
<evidence type="ECO:0000256" key="7">
    <source>
        <dbReference type="SAM" id="Phobius"/>
    </source>
</evidence>
<feature type="transmembrane region" description="Helical" evidence="7">
    <location>
        <begin position="278"/>
        <end position="299"/>
    </location>
</feature>
<keyword evidence="5" id="KW-0560">Oxidoreductase</keyword>
<dbReference type="Pfam" id="PF00361">
    <property type="entry name" value="Proton_antipo_M"/>
    <property type="match status" value="1"/>
</dbReference>
<evidence type="ECO:0000256" key="4">
    <source>
        <dbReference type="ARBA" id="ARBA00022989"/>
    </source>
</evidence>
<dbReference type="InterPro" id="IPR003918">
    <property type="entry name" value="NADH_UbQ_OxRdtase"/>
</dbReference>
<reference evidence="9" key="2">
    <citation type="journal article" date="2014" name="ISME J.">
        <title>Microbial stratification in low pH oxic and suboxic macroscopic growths along an acid mine drainage.</title>
        <authorList>
            <person name="Mendez-Garcia C."/>
            <person name="Mesa V."/>
            <person name="Sprenger R.R."/>
            <person name="Richter M."/>
            <person name="Diez M.S."/>
            <person name="Solano J."/>
            <person name="Bargiela R."/>
            <person name="Golyshina O.V."/>
            <person name="Manteca A."/>
            <person name="Ramos J.L."/>
            <person name="Gallego J.R."/>
            <person name="Llorente I."/>
            <person name="Martins Dos Santos V.A."/>
            <person name="Jensen O.N."/>
            <person name="Pelaez A.I."/>
            <person name="Sanchez J."/>
            <person name="Ferrer M."/>
        </authorList>
    </citation>
    <scope>NUCLEOTIDE SEQUENCE</scope>
</reference>
<accession>T1CSM2</accession>
<gene>
    <name evidence="9" type="ORF">B1B_04393</name>
</gene>